<dbReference type="EMBL" id="JAADJT010000009">
    <property type="protein sequence ID" value="NGZ86413.1"/>
    <property type="molecule type" value="Genomic_DNA"/>
</dbReference>
<evidence type="ECO:0000313" key="1">
    <source>
        <dbReference type="EMBL" id="NGZ86413.1"/>
    </source>
</evidence>
<protein>
    <submittedName>
        <fullName evidence="1">Uncharacterized protein</fullName>
    </submittedName>
</protein>
<dbReference type="InterPro" id="IPR008018">
    <property type="entry name" value="Phage_tail_attach_FII"/>
</dbReference>
<accession>A0ABX0FPK3</accession>
<dbReference type="RefSeq" id="WP_166106263.1">
    <property type="nucleotide sequence ID" value="NZ_JAADJT010000009.1"/>
</dbReference>
<keyword evidence="2" id="KW-1185">Reference proteome</keyword>
<reference evidence="2" key="2">
    <citation type="submission" date="2023-07" db="EMBL/GenBank/DDBJ databases">
        <title>Duganella aceri sp. nov., isolated from tree sap.</title>
        <authorList>
            <person name="Kim I.S."/>
        </authorList>
    </citation>
    <scope>NUCLEOTIDE SEQUENCE [LARGE SCALE GENOMIC DNA]</scope>
    <source>
        <strain evidence="2">SAP-35</strain>
    </source>
</reference>
<reference evidence="1 2" key="1">
    <citation type="submission" date="2020-01" db="EMBL/GenBank/DDBJ databases">
        <authorList>
            <person name="Lee S.D."/>
        </authorList>
    </citation>
    <scope>NUCLEOTIDE SEQUENCE [LARGE SCALE GENOMIC DNA]</scope>
    <source>
        <strain evidence="1 2">SAP-35</strain>
    </source>
</reference>
<organism evidence="1 2">
    <name type="scientific">Duganella aceris</name>
    <dbReference type="NCBI Taxonomy" id="2703883"/>
    <lineage>
        <taxon>Bacteria</taxon>
        <taxon>Pseudomonadati</taxon>
        <taxon>Pseudomonadota</taxon>
        <taxon>Betaproteobacteria</taxon>
        <taxon>Burkholderiales</taxon>
        <taxon>Oxalobacteraceae</taxon>
        <taxon>Telluria group</taxon>
        <taxon>Duganella</taxon>
    </lineage>
</organism>
<dbReference type="InterPro" id="IPR053734">
    <property type="entry name" value="Phage_Head-Tail_Connect_sf"/>
</dbReference>
<dbReference type="Proteomes" id="UP000666369">
    <property type="component" value="Unassembled WGS sequence"/>
</dbReference>
<dbReference type="Gene3D" id="2.40.10.180">
    <property type="entry name" value="Phage tail proteins"/>
    <property type="match status" value="1"/>
</dbReference>
<evidence type="ECO:0000313" key="2">
    <source>
        <dbReference type="Proteomes" id="UP000666369"/>
    </source>
</evidence>
<name>A0ABX0FPK3_9BURK</name>
<proteinExistence type="predicted"/>
<gene>
    <name evidence="1" type="ORF">GW587_19400</name>
</gene>
<dbReference type="Pfam" id="PF05354">
    <property type="entry name" value="Phage_attach"/>
    <property type="match status" value="1"/>
</dbReference>
<comment type="caution">
    <text evidence="1">The sequence shown here is derived from an EMBL/GenBank/DDBJ whole genome shotgun (WGS) entry which is preliminary data.</text>
</comment>
<sequence>MFSALEARINQVAMKKLANALARIGGVDVPVIFDAEYKQGNVGPVGMGAADPQMVISSADVPSDFIGTDITINGKAWKVADRHPDGQLDAGLTLIFLERP</sequence>